<gene>
    <name evidence="1" type="ORF">BU25DRAFT_25033</name>
</gene>
<evidence type="ECO:0000313" key="2">
    <source>
        <dbReference type="Proteomes" id="UP000799754"/>
    </source>
</evidence>
<protein>
    <submittedName>
        <fullName evidence="1">Uncharacterized protein</fullName>
    </submittedName>
</protein>
<dbReference type="Proteomes" id="UP000799754">
    <property type="component" value="Unassembled WGS sequence"/>
</dbReference>
<organism evidence="1 2">
    <name type="scientific">Macroventuria anomochaeta</name>
    <dbReference type="NCBI Taxonomy" id="301207"/>
    <lineage>
        <taxon>Eukaryota</taxon>
        <taxon>Fungi</taxon>
        <taxon>Dikarya</taxon>
        <taxon>Ascomycota</taxon>
        <taxon>Pezizomycotina</taxon>
        <taxon>Dothideomycetes</taxon>
        <taxon>Pleosporomycetidae</taxon>
        <taxon>Pleosporales</taxon>
        <taxon>Pleosporineae</taxon>
        <taxon>Didymellaceae</taxon>
        <taxon>Macroventuria</taxon>
    </lineage>
</organism>
<keyword evidence="2" id="KW-1185">Reference proteome</keyword>
<dbReference type="EMBL" id="MU006711">
    <property type="protein sequence ID" value="KAF2628979.1"/>
    <property type="molecule type" value="Genomic_DNA"/>
</dbReference>
<reference evidence="1" key="1">
    <citation type="journal article" date="2020" name="Stud. Mycol.">
        <title>101 Dothideomycetes genomes: a test case for predicting lifestyles and emergence of pathogens.</title>
        <authorList>
            <person name="Haridas S."/>
            <person name="Albert R."/>
            <person name="Binder M."/>
            <person name="Bloem J."/>
            <person name="Labutti K."/>
            <person name="Salamov A."/>
            <person name="Andreopoulos B."/>
            <person name="Baker S."/>
            <person name="Barry K."/>
            <person name="Bills G."/>
            <person name="Bluhm B."/>
            <person name="Cannon C."/>
            <person name="Castanera R."/>
            <person name="Culley D."/>
            <person name="Daum C."/>
            <person name="Ezra D."/>
            <person name="Gonzalez J."/>
            <person name="Henrissat B."/>
            <person name="Kuo A."/>
            <person name="Liang C."/>
            <person name="Lipzen A."/>
            <person name="Lutzoni F."/>
            <person name="Magnuson J."/>
            <person name="Mondo S."/>
            <person name="Nolan M."/>
            <person name="Ohm R."/>
            <person name="Pangilinan J."/>
            <person name="Park H.-J."/>
            <person name="Ramirez L."/>
            <person name="Alfaro M."/>
            <person name="Sun H."/>
            <person name="Tritt A."/>
            <person name="Yoshinaga Y."/>
            <person name="Zwiers L.-H."/>
            <person name="Turgeon B."/>
            <person name="Goodwin S."/>
            <person name="Spatafora J."/>
            <person name="Crous P."/>
            <person name="Grigoriev I."/>
        </authorList>
    </citation>
    <scope>NUCLEOTIDE SEQUENCE</scope>
    <source>
        <strain evidence="1">CBS 525.71</strain>
    </source>
</reference>
<evidence type="ECO:0000313" key="1">
    <source>
        <dbReference type="EMBL" id="KAF2628979.1"/>
    </source>
</evidence>
<name>A0ACB6S6H7_9PLEO</name>
<proteinExistence type="predicted"/>
<sequence length="544" mass="62369">MDSRLEKGPVCGVENCRSRWYEEGEDGYRYCQNGHQQFGLIRAAADDDDFTLATTTRTRKRKDTDDQVKIAKHFSGRQALDLYLKCLQLILRHQVWYLVKEKDLPEELELITLDLWALRIAQFGDRIASDKFADSQSQSQVFSTLETDDSETDDARGTLRTPKGRDKKLSGVPNLLDSLALCYLGILTLRLPITPGDIYHWVSEGKLAYRGAIKHLPLPMRDRLPPSYHAILNPNALLKYKRFYAAVTDLQVSFTKDHRIAWAPLNHRLLLFRYLKELALPLEIYDVTIRLSKLLGYDFVLHQDGEKRLGIKHLPEAQLVGCLLVCVKVLYPFDGEVRHPRSAAEPTAAVISWRHWHEQLRSAKAGQEGHDQRYTVEELTKLEEKDVFDMAPDRLDQYLDFYADTFLDNAEIQRTKDTDDFRNAIYGMFPIAGTPTASANLSPDGLQKKDDMAMVRAVHGSMQARTTVEDDEVGTGILRPGQSYRPYRKEKDLPEHAKAFYEEVVKLAGLSMDMLMMAVFFTEARIEKWRRKQREATKQGPDDG</sequence>
<comment type="caution">
    <text evidence="1">The sequence shown here is derived from an EMBL/GenBank/DDBJ whole genome shotgun (WGS) entry which is preliminary data.</text>
</comment>
<accession>A0ACB6S6H7</accession>